<dbReference type="NCBIfam" id="TIGR00231">
    <property type="entry name" value="small_GTP"/>
    <property type="match status" value="1"/>
</dbReference>
<evidence type="ECO:0000259" key="10">
    <source>
        <dbReference type="PROSITE" id="PS51722"/>
    </source>
</evidence>
<evidence type="ECO:0000256" key="9">
    <source>
        <dbReference type="RuleBase" id="RU000644"/>
    </source>
</evidence>
<dbReference type="SUPFAM" id="SSF50447">
    <property type="entry name" value="Translation proteins"/>
    <property type="match status" value="1"/>
</dbReference>
<dbReference type="Gene3D" id="3.40.50.300">
    <property type="entry name" value="P-loop containing nucleotide triphosphate hydrolases"/>
    <property type="match status" value="1"/>
</dbReference>
<dbReference type="PROSITE" id="PS50818">
    <property type="entry name" value="INTEIN_C_TER"/>
    <property type="match status" value="1"/>
</dbReference>
<dbReference type="OrthoDB" id="30957at2157"/>
<evidence type="ECO:0000256" key="7">
    <source>
        <dbReference type="ARBA" id="ARBA00024852"/>
    </source>
</evidence>
<dbReference type="NCBIfam" id="TIGR01443">
    <property type="entry name" value="intein_Cterm"/>
    <property type="match status" value="1"/>
</dbReference>
<keyword evidence="6 8" id="KW-0342">GTP-binding</keyword>
<dbReference type="EMBL" id="CP001787">
    <property type="protein sequence ID" value="ACX72654.1"/>
    <property type="molecule type" value="Genomic_DNA"/>
</dbReference>
<dbReference type="InterPro" id="IPR036844">
    <property type="entry name" value="Hint_dom_sf"/>
</dbReference>
<dbReference type="CDD" id="cd16266">
    <property type="entry name" value="IF2_aeIF5B_IV"/>
    <property type="match status" value="1"/>
</dbReference>
<dbReference type="SUPFAM" id="SSF51294">
    <property type="entry name" value="Hedgehog/intein (Hint) domain"/>
    <property type="match status" value="1"/>
</dbReference>
<dbReference type="Pfam" id="PF14578">
    <property type="entry name" value="GTP_EFTU_D4"/>
    <property type="match status" value="1"/>
</dbReference>
<dbReference type="Gene3D" id="2.170.16.10">
    <property type="entry name" value="Hedgehog/Intein (Hint) domain"/>
    <property type="match status" value="1"/>
</dbReference>
<dbReference type="AlphaFoldDB" id="C9RGF2"/>
<evidence type="ECO:0000256" key="4">
    <source>
        <dbReference type="ARBA" id="ARBA00022741"/>
    </source>
</evidence>
<comment type="similarity">
    <text evidence="1 8 9">Belongs to the TRAFAC class translation factor GTPase superfamily. Classic translation factor GTPase family. IF-2 subfamily.</text>
</comment>
<reference evidence="11" key="1">
    <citation type="submission" date="2009-10" db="EMBL/GenBank/DDBJ databases">
        <title>Complete sequence of chromosome of Methanocaldococcus vulcanius M7.</title>
        <authorList>
            <consortium name="US DOE Joint Genome Institute"/>
            <person name="Lucas S."/>
            <person name="Copeland A."/>
            <person name="Lapidus A."/>
            <person name="Glavina del Rio T."/>
            <person name="Dalin E."/>
            <person name="Tice H."/>
            <person name="Bruce D."/>
            <person name="Goodwin L."/>
            <person name="Pitluck S."/>
            <person name="Lcollab F.I."/>
            <person name="Brettin T."/>
            <person name="Detter J.C."/>
            <person name="Han C."/>
            <person name="Tapia R."/>
            <person name="Kuske C.R."/>
            <person name="Schmutz J."/>
            <person name="Larimer F."/>
            <person name="Land M."/>
            <person name="Hauser L."/>
            <person name="Kyrpides N."/>
            <person name="Ovchinikova G."/>
            <person name="Sieprawska-Lupa M."/>
            <person name="Whitman W.B."/>
            <person name="Woyke T."/>
        </authorList>
    </citation>
    <scope>NUCLEOTIDE SEQUENCE [LARGE SCALE GENOMIC DNA]</scope>
    <source>
        <strain evidence="11">M7</strain>
    </source>
</reference>
<dbReference type="SUPFAM" id="SSF52156">
    <property type="entry name" value="Initiation factor IF2/eIF5b, domain 3"/>
    <property type="match status" value="1"/>
</dbReference>
<feature type="domain" description="Tr-type G" evidence="10">
    <location>
        <begin position="196"/>
        <end position="416"/>
    </location>
</feature>
<dbReference type="Pfam" id="PF00009">
    <property type="entry name" value="GTP_EFTU"/>
    <property type="match status" value="1"/>
</dbReference>
<dbReference type="SUPFAM" id="SSF52540">
    <property type="entry name" value="P-loop containing nucleoside triphosphate hydrolases"/>
    <property type="match status" value="1"/>
</dbReference>
<dbReference type="RefSeq" id="WP_015732874.1">
    <property type="nucleotide sequence ID" value="NC_013407.1"/>
</dbReference>
<dbReference type="GO" id="GO:0005525">
    <property type="term" value="F:GTP binding"/>
    <property type="evidence" value="ECO:0007669"/>
    <property type="project" value="UniProtKB-KW"/>
</dbReference>
<dbReference type="InterPro" id="IPR030934">
    <property type="entry name" value="Intein_C"/>
</dbReference>
<dbReference type="Pfam" id="PF14890">
    <property type="entry name" value="Intein_splicing"/>
    <property type="match status" value="1"/>
</dbReference>
<dbReference type="InterPro" id="IPR003587">
    <property type="entry name" value="Hint_dom_N"/>
</dbReference>
<evidence type="ECO:0000256" key="3">
    <source>
        <dbReference type="ARBA" id="ARBA00022540"/>
    </source>
</evidence>
<proteinExistence type="inferred from homology"/>
<dbReference type="CDD" id="cd01887">
    <property type="entry name" value="IF2_eIF5B"/>
    <property type="match status" value="1"/>
</dbReference>
<evidence type="ECO:0000256" key="6">
    <source>
        <dbReference type="ARBA" id="ARBA00023134"/>
    </source>
</evidence>
<dbReference type="FunFam" id="3.40.50.10050:FF:000009">
    <property type="entry name" value="Probable translation initiation factor IF-2"/>
    <property type="match status" value="1"/>
</dbReference>
<evidence type="ECO:0000313" key="12">
    <source>
        <dbReference type="Proteomes" id="UP000002063"/>
    </source>
</evidence>
<gene>
    <name evidence="8" type="primary">infB</name>
    <name evidence="11" type="ordered locus">Metvu_0796</name>
</gene>
<dbReference type="HOGENOM" id="CLU_002656_3_3_2"/>
<dbReference type="STRING" id="579137.Metvu_0796"/>
<dbReference type="NCBIfam" id="TIGR01445">
    <property type="entry name" value="intein_Nterm"/>
    <property type="match status" value="1"/>
</dbReference>
<evidence type="ECO:0000256" key="1">
    <source>
        <dbReference type="ARBA" id="ARBA00007733"/>
    </source>
</evidence>
<keyword evidence="4 8" id="KW-0547">Nucleotide-binding</keyword>
<dbReference type="GeneID" id="8513133"/>
<dbReference type="GO" id="GO:0005737">
    <property type="term" value="C:cytoplasm"/>
    <property type="evidence" value="ECO:0007669"/>
    <property type="project" value="TreeGrafter"/>
</dbReference>
<dbReference type="InterPro" id="IPR029459">
    <property type="entry name" value="EFTU-type"/>
</dbReference>
<dbReference type="Gene3D" id="3.40.50.10050">
    <property type="entry name" value="Translation initiation factor IF- 2, domain 3"/>
    <property type="match status" value="1"/>
</dbReference>
<dbReference type="InterPro" id="IPR023115">
    <property type="entry name" value="TIF_IF2_dom3"/>
</dbReference>
<organism evidence="11 12">
    <name type="scientific">Methanocaldococcus vulcanius (strain ATCC 700851 / DSM 12094 / M7)</name>
    <name type="common">Methanococcus vulcanius</name>
    <dbReference type="NCBI Taxonomy" id="579137"/>
    <lineage>
        <taxon>Archaea</taxon>
        <taxon>Methanobacteriati</taxon>
        <taxon>Methanobacteriota</taxon>
        <taxon>Methanomada group</taxon>
        <taxon>Methanococci</taxon>
        <taxon>Methanococcales</taxon>
        <taxon>Methanocaldococcaceae</taxon>
        <taxon>Methanocaldococcus</taxon>
    </lineage>
</organism>
<dbReference type="NCBIfam" id="TIGR00491">
    <property type="entry name" value="aIF-2"/>
    <property type="match status" value="1"/>
</dbReference>
<dbReference type="InterPro" id="IPR027417">
    <property type="entry name" value="P-loop_NTPase"/>
</dbReference>
<dbReference type="GO" id="GO:0016539">
    <property type="term" value="P:intein-mediated protein splicing"/>
    <property type="evidence" value="ECO:0007669"/>
    <property type="project" value="InterPro"/>
</dbReference>
<dbReference type="GO" id="GO:0003743">
    <property type="term" value="F:translation initiation factor activity"/>
    <property type="evidence" value="ECO:0007669"/>
    <property type="project" value="UniProtKB-UniRule"/>
</dbReference>
<sequence>MAKKKNKTKKDEKSQNLRCPIVCVLGHVDHGKCLIPSESVLTEFGKIAIKDLFDKGTTIVKKDENTEVKELNIKVFGVGKEGLSQITATHVWRLKHCGKMIKVLLNNNLEITTTPEHPFLTNLGWLPAEELRIGLKVAIPDVNNKEIKIEENKDLIVGKLLLGIDEDEIPDLKNLKFVEIKNIEKINYDGYVYDLTTTTHNFIANGILVHNTTLLDKIRQTRVAKREAGGITQHIGASEIPIEVINQLCGDLLKTLKADLKIPGLLVIDTPGHEAFTSLRKRGGSLADIAILVVDINEGFKPQTVEAVNILKQCKTPFVVAANKIDLIPGWNSKNVPFILNFNEKSQHPNALTEFEIRLYENIIKPLNELGFEADLYSRVQDVTKTVCIIPVSAITGEGIPDLLMMVAGLAQKFLEERLKLNVDGYAKGTILEVKEEKGLGTTIDAIIYDGIARRGDYLVVGLPNDVLITKVKALLKPKPLDEMRDPRDKFKPVNEIVAAAGVKIAAPDLDKVIAGCPIRIVPKEKIEEAKEEVVKEVEEAKIEVDDEGILIKADTLGSLEALANELRKAGVKIKKAEVGDITKKDVIEVASYKQTNPLNGAIVAFNVKILPEAQKEIEKYGIKVFSNNILYKLVEDFTEWIKKEEEKMKYEEFEKLIKPAIVKILPECIFRQKDPAICGVEVQYGTLKVGYPLMREDGMLLGYVKEIKDKGENVKEAKAGKAVSISIDGKVVLKRHVDEGDYMYVAVPESHVRELYHKYMDKLRPDEKEALLTYMELMQKLTNNIFWGR</sequence>
<dbReference type="CDD" id="cd03703">
    <property type="entry name" value="aeIF5B_II"/>
    <property type="match status" value="1"/>
</dbReference>
<evidence type="ECO:0000256" key="2">
    <source>
        <dbReference type="ARBA" id="ARBA00020166"/>
    </source>
</evidence>
<name>C9RGF2_METVM</name>
<feature type="binding site" evidence="8">
    <location>
        <begin position="323"/>
        <end position="326"/>
    </location>
    <ligand>
        <name>GTP</name>
        <dbReference type="ChEBI" id="CHEBI:37565"/>
    </ligand>
</feature>
<dbReference type="PANTHER" id="PTHR43381">
    <property type="entry name" value="TRANSLATION INITIATION FACTOR IF-2-RELATED"/>
    <property type="match status" value="1"/>
</dbReference>
<keyword evidence="3 8" id="KW-0396">Initiation factor</keyword>
<comment type="function">
    <text evidence="7 8 9">Function in general translation initiation by promoting the binding of the formylmethionine-tRNA to ribosomes. Seems to function along with eIF-2.</text>
</comment>
<dbReference type="HAMAP" id="MF_00100_A">
    <property type="entry name" value="IF_2_A"/>
    <property type="match status" value="1"/>
</dbReference>
<dbReference type="FunFam" id="3.40.50.300:FF:000112">
    <property type="entry name" value="Eukaryotic translation initiation factor 5B"/>
    <property type="match status" value="1"/>
</dbReference>
<dbReference type="PROSITE" id="PS50817">
    <property type="entry name" value="INTEIN_N_TER"/>
    <property type="match status" value="1"/>
</dbReference>
<dbReference type="InterPro" id="IPR036925">
    <property type="entry name" value="TIF_IF2_dom3_sf"/>
</dbReference>
<dbReference type="PANTHER" id="PTHR43381:SF4">
    <property type="entry name" value="EUKARYOTIC TRANSLATION INITIATION FACTOR 5B"/>
    <property type="match status" value="1"/>
</dbReference>
<dbReference type="InterPro" id="IPR006141">
    <property type="entry name" value="Intein_N"/>
</dbReference>
<dbReference type="CDD" id="cd00081">
    <property type="entry name" value="Hint"/>
    <property type="match status" value="1"/>
</dbReference>
<keyword evidence="12" id="KW-1185">Reference proteome</keyword>
<comment type="caution">
    <text evidence="8">Lacks conserved residue(s) required for the propagation of feature annotation.</text>
</comment>
<dbReference type="SMART" id="SM00306">
    <property type="entry name" value="HintN"/>
    <property type="match status" value="1"/>
</dbReference>
<evidence type="ECO:0000256" key="5">
    <source>
        <dbReference type="ARBA" id="ARBA00022917"/>
    </source>
</evidence>
<evidence type="ECO:0000313" key="11">
    <source>
        <dbReference type="EMBL" id="ACX72654.1"/>
    </source>
</evidence>
<dbReference type="InterPro" id="IPR004544">
    <property type="entry name" value="TF_aIF-2_arc"/>
</dbReference>
<dbReference type="InterPro" id="IPR015760">
    <property type="entry name" value="TIF_IF2"/>
</dbReference>
<feature type="binding site" evidence="8">
    <location>
        <begin position="269"/>
        <end position="273"/>
    </location>
    <ligand>
        <name>GTP</name>
        <dbReference type="ChEBI" id="CHEBI:37565"/>
    </ligand>
</feature>
<dbReference type="NCBIfam" id="NF011418">
    <property type="entry name" value="PRK14845.1"/>
    <property type="match status" value="1"/>
</dbReference>
<dbReference type="Proteomes" id="UP000002063">
    <property type="component" value="Chromosome"/>
</dbReference>
<keyword evidence="5 8" id="KW-0648">Protein biosynthesis</keyword>
<dbReference type="PROSITE" id="PS51722">
    <property type="entry name" value="G_TR_2"/>
    <property type="match status" value="1"/>
</dbReference>
<dbReference type="Pfam" id="PF11987">
    <property type="entry name" value="IF-2"/>
    <property type="match status" value="1"/>
</dbReference>
<dbReference type="GO" id="GO:0003924">
    <property type="term" value="F:GTPase activity"/>
    <property type="evidence" value="ECO:0007669"/>
    <property type="project" value="UniProtKB-UniRule"/>
</dbReference>
<protein>
    <recommendedName>
        <fullName evidence="2 8">Probable translation initiation factor IF-2</fullName>
    </recommendedName>
</protein>
<dbReference type="eggNOG" id="arCOG01560">
    <property type="taxonomic scope" value="Archaea"/>
</dbReference>
<dbReference type="Gene3D" id="2.40.30.10">
    <property type="entry name" value="Translation factors"/>
    <property type="match status" value="2"/>
</dbReference>
<accession>C9RGF2</accession>
<dbReference type="KEGG" id="mvu:Metvu_0796"/>
<dbReference type="SMART" id="SM00305">
    <property type="entry name" value="HintC"/>
    <property type="match status" value="1"/>
</dbReference>
<dbReference type="InterPro" id="IPR009000">
    <property type="entry name" value="Transl_B-barrel_sf"/>
</dbReference>
<dbReference type="NCBIfam" id="NF003078">
    <property type="entry name" value="PRK04004.1"/>
    <property type="match status" value="1"/>
</dbReference>
<dbReference type="InterPro" id="IPR000795">
    <property type="entry name" value="T_Tr_GTP-bd_dom"/>
</dbReference>
<dbReference type="InterPro" id="IPR005225">
    <property type="entry name" value="Small_GTP-bd"/>
</dbReference>
<evidence type="ECO:0000256" key="8">
    <source>
        <dbReference type="HAMAP-Rule" id="MF_00100"/>
    </source>
</evidence>
<dbReference type="InterPro" id="IPR003586">
    <property type="entry name" value="Hint_dom_C"/>
</dbReference>